<dbReference type="NCBIfam" id="TIGR01124">
    <property type="entry name" value="ilvA_2Cterm"/>
    <property type="match status" value="1"/>
</dbReference>
<evidence type="ECO:0000256" key="10">
    <source>
        <dbReference type="ARBA" id="ARBA00023304"/>
    </source>
</evidence>
<evidence type="ECO:0000256" key="9">
    <source>
        <dbReference type="ARBA" id="ARBA00023239"/>
    </source>
</evidence>
<comment type="cofactor">
    <cofactor evidence="2 11">
        <name>pyridoxal 5'-phosphate</name>
        <dbReference type="ChEBI" id="CHEBI:597326"/>
    </cofactor>
</comment>
<dbReference type="CDD" id="cd04907">
    <property type="entry name" value="ACT_ThrD-I_2"/>
    <property type="match status" value="1"/>
</dbReference>
<keyword evidence="8 11" id="KW-0663">Pyridoxal phosphate</keyword>
<dbReference type="CDD" id="cd04906">
    <property type="entry name" value="ACT_ThrD-I_1"/>
    <property type="match status" value="1"/>
</dbReference>
<keyword evidence="9 11" id="KW-0456">Lyase</keyword>
<evidence type="ECO:0000256" key="6">
    <source>
        <dbReference type="ARBA" id="ARBA00022624"/>
    </source>
</evidence>
<reference evidence="13" key="1">
    <citation type="submission" date="2020-10" db="EMBL/GenBank/DDBJ databases">
        <title>An improved Amphimedon queenslandica hologenome assembly reveals how three proteobacterial symbionts can extend the metabolic phenotypic of their marine sponge host.</title>
        <authorList>
            <person name="Degnan B."/>
            <person name="Degnan S."/>
            <person name="Xiang X."/>
        </authorList>
    </citation>
    <scope>NUCLEOTIDE SEQUENCE</scope>
    <source>
        <strain evidence="13">AqS2</strain>
    </source>
</reference>
<dbReference type="Gene3D" id="3.40.1020.10">
    <property type="entry name" value="Biosynthetic Threonine Deaminase, Domain 3"/>
    <property type="match status" value="1"/>
</dbReference>
<dbReference type="InterPro" id="IPR001721">
    <property type="entry name" value="TD_ACT-like"/>
</dbReference>
<dbReference type="PROSITE" id="PS51672">
    <property type="entry name" value="ACT_LIKE"/>
    <property type="match status" value="2"/>
</dbReference>
<dbReference type="EC" id="4.3.1.19" evidence="11"/>
<evidence type="ECO:0000256" key="4">
    <source>
        <dbReference type="ARBA" id="ARBA00010869"/>
    </source>
</evidence>
<evidence type="ECO:0000313" key="13">
    <source>
        <dbReference type="EMBL" id="MBF2734811.1"/>
    </source>
</evidence>
<dbReference type="AlphaFoldDB" id="A0A930UGP7"/>
<dbReference type="Pfam" id="PF00585">
    <property type="entry name" value="Thr_dehydrat_C"/>
    <property type="match status" value="2"/>
</dbReference>
<protein>
    <recommendedName>
        <fullName evidence="11">L-threonine dehydratase</fullName>
        <ecNumber evidence="11">4.3.1.19</ecNumber>
    </recommendedName>
    <alternativeName>
        <fullName evidence="11">Threonine deaminase</fullName>
    </alternativeName>
</protein>
<keyword evidence="5 11" id="KW-0028">Amino-acid biosynthesis</keyword>
<keyword evidence="6 11" id="KW-0412">Isoleucine biosynthesis</keyword>
<dbReference type="Gene3D" id="3.40.50.1100">
    <property type="match status" value="2"/>
</dbReference>
<dbReference type="SUPFAM" id="SSF55021">
    <property type="entry name" value="ACT-like"/>
    <property type="match status" value="2"/>
</dbReference>
<keyword evidence="7" id="KW-0677">Repeat</keyword>
<dbReference type="PANTHER" id="PTHR48078">
    <property type="entry name" value="THREONINE DEHYDRATASE, MITOCHONDRIAL-RELATED"/>
    <property type="match status" value="1"/>
</dbReference>
<dbReference type="Proteomes" id="UP000604381">
    <property type="component" value="Unassembled WGS sequence"/>
</dbReference>
<dbReference type="PANTHER" id="PTHR48078:SF11">
    <property type="entry name" value="THREONINE DEHYDRATASE, MITOCHONDRIAL"/>
    <property type="match status" value="1"/>
</dbReference>
<dbReference type="InterPro" id="IPR001926">
    <property type="entry name" value="TrpB-like_PALP"/>
</dbReference>
<evidence type="ECO:0000256" key="5">
    <source>
        <dbReference type="ARBA" id="ARBA00022605"/>
    </source>
</evidence>
<feature type="domain" description="ACT-like" evidence="12">
    <location>
        <begin position="424"/>
        <end position="495"/>
    </location>
</feature>
<dbReference type="InterPro" id="IPR005787">
    <property type="entry name" value="Thr_deHydtase_biosynth"/>
</dbReference>
<dbReference type="InterPro" id="IPR045865">
    <property type="entry name" value="ACT-like_dom_sf"/>
</dbReference>
<gene>
    <name evidence="11 13" type="primary">ilvA</name>
    <name evidence="13" type="ORF">ISN26_01780</name>
</gene>
<comment type="subunit">
    <text evidence="11">Homotetramer.</text>
</comment>
<name>A0A930UGP7_9GAMM</name>
<dbReference type="NCBIfam" id="NF006674">
    <property type="entry name" value="PRK09224.1"/>
    <property type="match status" value="1"/>
</dbReference>
<evidence type="ECO:0000256" key="8">
    <source>
        <dbReference type="ARBA" id="ARBA00022898"/>
    </source>
</evidence>
<dbReference type="EMBL" id="JADHEI010000028">
    <property type="protein sequence ID" value="MBF2734811.1"/>
    <property type="molecule type" value="Genomic_DNA"/>
</dbReference>
<dbReference type="GO" id="GO:0009097">
    <property type="term" value="P:isoleucine biosynthetic process"/>
    <property type="evidence" value="ECO:0007669"/>
    <property type="project" value="UniProtKB-UniRule"/>
</dbReference>
<dbReference type="InterPro" id="IPR050147">
    <property type="entry name" value="Ser/Thr_Dehydratase"/>
</dbReference>
<dbReference type="GO" id="GO:0006567">
    <property type="term" value="P:L-threonine catabolic process"/>
    <property type="evidence" value="ECO:0007669"/>
    <property type="project" value="TreeGrafter"/>
</dbReference>
<dbReference type="GO" id="GO:0006565">
    <property type="term" value="P:L-serine catabolic process"/>
    <property type="evidence" value="ECO:0007669"/>
    <property type="project" value="TreeGrafter"/>
</dbReference>
<evidence type="ECO:0000256" key="11">
    <source>
        <dbReference type="RuleBase" id="RU362012"/>
    </source>
</evidence>
<evidence type="ECO:0000256" key="3">
    <source>
        <dbReference type="ARBA" id="ARBA00004810"/>
    </source>
</evidence>
<proteinExistence type="inferred from homology"/>
<organism evidence="13 14">
    <name type="scientific">Candidatus Amphirhobacter heronislandensis</name>
    <dbReference type="NCBI Taxonomy" id="1732024"/>
    <lineage>
        <taxon>Bacteria</taxon>
        <taxon>Pseudomonadati</taxon>
        <taxon>Pseudomonadota</taxon>
        <taxon>Gammaproteobacteria</taxon>
        <taxon>Candidatus Tethybacterales</taxon>
        <taxon>Candidatus Tethybacteraceae</taxon>
        <taxon>Candidatus Amphirhobacter</taxon>
    </lineage>
</organism>
<feature type="domain" description="ACT-like" evidence="12">
    <location>
        <begin position="330"/>
        <end position="401"/>
    </location>
</feature>
<evidence type="ECO:0000256" key="1">
    <source>
        <dbReference type="ARBA" id="ARBA00001274"/>
    </source>
</evidence>
<dbReference type="InterPro" id="IPR038110">
    <property type="entry name" value="TD_ACT-like_sf"/>
</dbReference>
<dbReference type="SUPFAM" id="SSF53686">
    <property type="entry name" value="Tryptophan synthase beta subunit-like PLP-dependent enzymes"/>
    <property type="match status" value="1"/>
</dbReference>
<comment type="similarity">
    <text evidence="4 11">Belongs to the serine/threonine dehydratase family.</text>
</comment>
<accession>A0A930UGP7</accession>
<comment type="catalytic activity">
    <reaction evidence="1 11">
        <text>L-threonine = 2-oxobutanoate + NH4(+)</text>
        <dbReference type="Rhea" id="RHEA:22108"/>
        <dbReference type="ChEBI" id="CHEBI:16763"/>
        <dbReference type="ChEBI" id="CHEBI:28938"/>
        <dbReference type="ChEBI" id="CHEBI:57926"/>
        <dbReference type="EC" id="4.3.1.19"/>
    </reaction>
</comment>
<keyword evidence="10 11" id="KW-0100">Branched-chain amino acid biosynthesis</keyword>
<dbReference type="InterPro" id="IPR036052">
    <property type="entry name" value="TrpB-like_PALP_sf"/>
</dbReference>
<dbReference type="GO" id="GO:0004794">
    <property type="term" value="F:threonine deaminase activity"/>
    <property type="evidence" value="ECO:0007669"/>
    <property type="project" value="UniProtKB-UniRule"/>
</dbReference>
<evidence type="ECO:0000259" key="12">
    <source>
        <dbReference type="PROSITE" id="PS51672"/>
    </source>
</evidence>
<sequence>MKTAAIVSEALTSPIYQHLRATPLTEAARLGAELGCRVLLKREDQQPVFSFKVRGAYHKMLKLPAAARRRGVVAASAGNHAQGVAHAARALGLPSHIFMPEHTPSIKIQAVDAMGAKVFLHGNGFDQTLKAARAHARKHDLPLFHPFDDYDVICGQATIGAELLREMPPSTEAVFVACGGGGLLAGIAAVIKHLRPGIKVFGVEPVDAACMDLALRKGRLAKLDYVGTFAETVAVAQAGTRNFRICKEAVDGMFVVDIGAICNAIKAVYEDTRTIVEPAGALGVAGARAYHAAGRHKGGDLVPVVCGANMNFDALRYVIERSAAGEDSEMLLAAEIPERPGSFLKLCRLLGKRQVREFNYRYSDSSQAHIFAGISVKDQAERRQIVDNLAKRGITAHDLTGDETAELHVRHMVGGRTSVGINELVYRFEFPETAGALLNFLSRLQKDWNISLFHYRFHGADVGRVLIGFQAEPGQRRQLTQAFDAIGYPYWPVSGNAAYGMFLADTKLSRPD</sequence>
<keyword evidence="14" id="KW-1185">Reference proteome</keyword>
<dbReference type="CDD" id="cd01562">
    <property type="entry name" value="Thr-dehyd"/>
    <property type="match status" value="1"/>
</dbReference>
<evidence type="ECO:0000256" key="7">
    <source>
        <dbReference type="ARBA" id="ARBA00022737"/>
    </source>
</evidence>
<comment type="function">
    <text evidence="11">Catalyzes the anaerobic formation of alpha-ketobutyrate and ammonia from threonine in a two-step reaction. The first step involved a dehydration of threonine and a production of enamine intermediates (aminocrotonate), which tautomerizes to its imine form (iminobutyrate). Both intermediates are unstable and short-lived. The second step is the nonenzymatic hydrolysis of the enamine/imine intermediates to form 2-ketobutyrate and free ammonia. In the low water environment of the cell, the second step is accelerated by RidA.</text>
</comment>
<dbReference type="GO" id="GO:0003941">
    <property type="term" value="F:L-serine ammonia-lyase activity"/>
    <property type="evidence" value="ECO:0007669"/>
    <property type="project" value="TreeGrafter"/>
</dbReference>
<dbReference type="Pfam" id="PF00291">
    <property type="entry name" value="PALP"/>
    <property type="match status" value="1"/>
</dbReference>
<dbReference type="FunFam" id="3.40.50.1100:FF:000005">
    <property type="entry name" value="Threonine dehydratase catabolic"/>
    <property type="match status" value="1"/>
</dbReference>
<comment type="pathway">
    <text evidence="3 11">Amino-acid biosynthesis; L-isoleucine biosynthesis; 2-oxobutanoate from L-threonine: step 1/1.</text>
</comment>
<evidence type="ECO:0000256" key="2">
    <source>
        <dbReference type="ARBA" id="ARBA00001933"/>
    </source>
</evidence>
<comment type="caution">
    <text evidence="13">The sequence shown here is derived from an EMBL/GenBank/DDBJ whole genome shotgun (WGS) entry which is preliminary data.</text>
</comment>
<evidence type="ECO:0000313" key="14">
    <source>
        <dbReference type="Proteomes" id="UP000604381"/>
    </source>
</evidence>